<dbReference type="PANTHER" id="PTHR35889">
    <property type="entry name" value="CYCLOINULO-OLIGOSACCHARIDE FRUCTANOTRANSFERASE-RELATED"/>
    <property type="match status" value="1"/>
</dbReference>
<dbReference type="InterPro" id="IPR011429">
    <property type="entry name" value="Cyt_c_Planctomycete-type"/>
</dbReference>
<keyword evidence="3 4" id="KW-0408">Iron</keyword>
<dbReference type="Gene3D" id="1.10.760.10">
    <property type="entry name" value="Cytochrome c-like domain"/>
    <property type="match status" value="1"/>
</dbReference>
<dbReference type="GO" id="GO:0046872">
    <property type="term" value="F:metal ion binding"/>
    <property type="evidence" value="ECO:0007669"/>
    <property type="project" value="UniProtKB-KW"/>
</dbReference>
<evidence type="ECO:0000259" key="5">
    <source>
        <dbReference type="PROSITE" id="PS51007"/>
    </source>
</evidence>
<evidence type="ECO:0000256" key="4">
    <source>
        <dbReference type="PROSITE-ProRule" id="PRU00433"/>
    </source>
</evidence>
<dbReference type="Pfam" id="PF13385">
    <property type="entry name" value="Laminin_G_3"/>
    <property type="match status" value="1"/>
</dbReference>
<reference evidence="6 7" key="1">
    <citation type="submission" date="2019-02" db="EMBL/GenBank/DDBJ databases">
        <title>Deep-cultivation of Planctomycetes and their phenomic and genomic characterization uncovers novel biology.</title>
        <authorList>
            <person name="Wiegand S."/>
            <person name="Jogler M."/>
            <person name="Boedeker C."/>
            <person name="Pinto D."/>
            <person name="Vollmers J."/>
            <person name="Rivas-Marin E."/>
            <person name="Kohn T."/>
            <person name="Peeters S.H."/>
            <person name="Heuer A."/>
            <person name="Rast P."/>
            <person name="Oberbeckmann S."/>
            <person name="Bunk B."/>
            <person name="Jeske O."/>
            <person name="Meyerdierks A."/>
            <person name="Storesund J.E."/>
            <person name="Kallscheuer N."/>
            <person name="Luecker S."/>
            <person name="Lage O.M."/>
            <person name="Pohl T."/>
            <person name="Merkel B.J."/>
            <person name="Hornburger P."/>
            <person name="Mueller R.-W."/>
            <person name="Bruemmer F."/>
            <person name="Labrenz M."/>
            <person name="Spormann A.M."/>
            <person name="Op den Camp H."/>
            <person name="Overmann J."/>
            <person name="Amann R."/>
            <person name="Jetten M.S.M."/>
            <person name="Mascher T."/>
            <person name="Medema M.H."/>
            <person name="Devos D.P."/>
            <person name="Kaster A.-K."/>
            <person name="Ovreas L."/>
            <person name="Rohde M."/>
            <person name="Galperin M.Y."/>
            <person name="Jogler C."/>
        </authorList>
    </citation>
    <scope>NUCLEOTIDE SEQUENCE [LARGE SCALE GENOMIC DNA]</scope>
    <source>
        <strain evidence="6 7">Poly30</strain>
    </source>
</reference>
<keyword evidence="7" id="KW-1185">Reference proteome</keyword>
<evidence type="ECO:0000256" key="2">
    <source>
        <dbReference type="ARBA" id="ARBA00022723"/>
    </source>
</evidence>
<dbReference type="AlphaFoldDB" id="A0A518EQ16"/>
<dbReference type="Pfam" id="PF07635">
    <property type="entry name" value="PSCyt1"/>
    <property type="match status" value="1"/>
</dbReference>
<evidence type="ECO:0000313" key="6">
    <source>
        <dbReference type="EMBL" id="QDV06161.1"/>
    </source>
</evidence>
<feature type="domain" description="Cytochrome c" evidence="5">
    <location>
        <begin position="19"/>
        <end position="122"/>
    </location>
</feature>
<name>A0A518EQ16_9BACT</name>
<dbReference type="EMBL" id="CP036434">
    <property type="protein sequence ID" value="QDV06161.1"/>
    <property type="molecule type" value="Genomic_DNA"/>
</dbReference>
<proteinExistence type="predicted"/>
<dbReference type="InterPro" id="IPR036909">
    <property type="entry name" value="Cyt_c-like_dom_sf"/>
</dbReference>
<gene>
    <name evidence="6" type="ORF">Poly30_16660</name>
</gene>
<dbReference type="InterPro" id="IPR009056">
    <property type="entry name" value="Cyt_c-like_dom"/>
</dbReference>
<dbReference type="SUPFAM" id="SSF46626">
    <property type="entry name" value="Cytochrome c"/>
    <property type="match status" value="1"/>
</dbReference>
<dbReference type="GO" id="GO:0020037">
    <property type="term" value="F:heme binding"/>
    <property type="evidence" value="ECO:0007669"/>
    <property type="project" value="InterPro"/>
</dbReference>
<keyword evidence="2 4" id="KW-0479">Metal-binding</keyword>
<keyword evidence="1 4" id="KW-0349">Heme</keyword>
<dbReference type="InterPro" id="IPR011444">
    <property type="entry name" value="DUF1549"/>
</dbReference>
<dbReference type="PANTHER" id="PTHR35889:SF3">
    <property type="entry name" value="F-BOX DOMAIN-CONTAINING PROTEIN"/>
    <property type="match status" value="1"/>
</dbReference>
<dbReference type="Pfam" id="PF07583">
    <property type="entry name" value="PSCyt2"/>
    <property type="match status" value="1"/>
</dbReference>
<dbReference type="Proteomes" id="UP000320390">
    <property type="component" value="Chromosome"/>
</dbReference>
<dbReference type="PROSITE" id="PS51007">
    <property type="entry name" value="CYTC"/>
    <property type="match status" value="1"/>
</dbReference>
<dbReference type="SUPFAM" id="SSF49899">
    <property type="entry name" value="Concanavalin A-like lectins/glucanases"/>
    <property type="match status" value="1"/>
</dbReference>
<dbReference type="OrthoDB" id="127107at2"/>
<dbReference type="InterPro" id="IPR022655">
    <property type="entry name" value="DUF1553"/>
</dbReference>
<dbReference type="RefSeq" id="WP_145196120.1">
    <property type="nucleotide sequence ID" value="NZ_CP036434.1"/>
</dbReference>
<evidence type="ECO:0000256" key="3">
    <source>
        <dbReference type="ARBA" id="ARBA00023004"/>
    </source>
</evidence>
<evidence type="ECO:0000256" key="1">
    <source>
        <dbReference type="ARBA" id="ARBA00022617"/>
    </source>
</evidence>
<protein>
    <submittedName>
        <fullName evidence="6">Planctomycete cytochrome C</fullName>
    </submittedName>
</protein>
<organism evidence="6 7">
    <name type="scientific">Saltatorellus ferox</name>
    <dbReference type="NCBI Taxonomy" id="2528018"/>
    <lineage>
        <taxon>Bacteria</taxon>
        <taxon>Pseudomonadati</taxon>
        <taxon>Planctomycetota</taxon>
        <taxon>Planctomycetia</taxon>
        <taxon>Planctomycetia incertae sedis</taxon>
        <taxon>Saltatorellus</taxon>
    </lineage>
</organism>
<evidence type="ECO:0000313" key="7">
    <source>
        <dbReference type="Proteomes" id="UP000320390"/>
    </source>
</evidence>
<dbReference type="GO" id="GO:0009055">
    <property type="term" value="F:electron transfer activity"/>
    <property type="evidence" value="ECO:0007669"/>
    <property type="project" value="InterPro"/>
</dbReference>
<dbReference type="Pfam" id="PF07587">
    <property type="entry name" value="PSD1"/>
    <property type="match status" value="1"/>
</dbReference>
<sequence>MVPLLSFLLLLTSAPASPPQATTGRIDFASQIRPILTDRCFQCHGPDAASVAADLRLDVRDSAIDDLARVPAAIVPGDSAGSELLSRITHASAKRVMPPPESKLSLTDEEIGLLARWIDEGAEYTEHWSFAAPIRHGAPDTEAGAAWARDPLDLFVHAKLEEAGLAPAPPADPATLLRRVHLDLTGLPPTVLELDAYLRDEGADRYERAVERLLASQRHAEHMAAGWLDVARYADTFGYQSDVGMNVWPWRDWLIGAFAANLPYDEFVTQQLAGDLLPEATQETRLATAFNRLHRQTNEGGSVEEEYRVESVCDRVETMAGAFLGLTIGCARCHDHKFDPITQKDYFSLFAFFDDIDESGLYSHFTNAVPTPALDLPTDEQVTELSELEARVAELEATLPPLDPESDSLVALDLPVFVDFESPARKPNAHYVLGGEPAAIERAGGVAYRLSGENAVAFPGTGIIERSEPISVGLRLCVPNDAQVLERAVVIHRTKSWTDSGSRGYQMLIDDGHLLVALVHFWPGDAIAIRSADPLPIEAWTHVAFTYDGSSRAAGLKLYLDGVEAPVEVIRDHLTRTIRGGSIGDLTIGSRFRDKGFRGGGVDDVFVCGHVASDESIAVAARGGAPLPESLPEEYANALAELQAARERRDRLRDGIRQIMAMEASPDLPAARHVAHVLHRGDYKNRGDAVEPATPEALPRFTDEAPSTRLDLARWLTHPDHPLTTRVQIDRLWRQAFGVGLVPTPEDMGSQCQEPVHLALLDTLTRDFVDSGWDYRAMLRRFALSATYRQSSRASEASLTGDPDGSLFSRAATTRRSAEVVRDAALFAAGLLREQRGGPSVYPYQPPGLWQEKRGVVYPVGRGQDLTRRSMYSFWRRTSPPPTMTMFNAPSREVCTVKRGSTSTPLQTLALWNDPQFVAVAAALGAAAVDAGGDDIGKRVDYLFRALLTREPLEGERNAMAELLDEQREIYRAAPAEAVALAGFDLERAVHPVVADAETARSEPVDETVSIEVAATAVVASTLLGFQDVVQRR</sequence>
<accession>A0A518EQ16</accession>
<dbReference type="Gene3D" id="2.60.120.200">
    <property type="match status" value="1"/>
</dbReference>
<dbReference type="InterPro" id="IPR013320">
    <property type="entry name" value="ConA-like_dom_sf"/>
</dbReference>